<gene>
    <name evidence="9" type="ORF">A1sIA56_05735</name>
</gene>
<dbReference type="InterPro" id="IPR015168">
    <property type="entry name" value="SsuA/THI5"/>
</dbReference>
<dbReference type="Gene3D" id="3.40.190.10">
    <property type="entry name" value="Periplasmic binding protein-like II"/>
    <property type="match status" value="2"/>
</dbReference>
<dbReference type="SUPFAM" id="SSF53850">
    <property type="entry name" value="Periplasmic binding protein-like II"/>
    <property type="match status" value="1"/>
</dbReference>
<evidence type="ECO:0000256" key="7">
    <source>
        <dbReference type="SAM" id="SignalP"/>
    </source>
</evidence>
<feature type="domain" description="SsuA/THI5-like" evidence="8">
    <location>
        <begin position="61"/>
        <end position="249"/>
    </location>
</feature>
<dbReference type="PANTHER" id="PTHR30024">
    <property type="entry name" value="ALIPHATIC SULFONATES-BINDING PROTEIN-RELATED"/>
    <property type="match status" value="1"/>
</dbReference>
<evidence type="ECO:0000256" key="1">
    <source>
        <dbReference type="ARBA" id="ARBA00004418"/>
    </source>
</evidence>
<evidence type="ECO:0000259" key="8">
    <source>
        <dbReference type="Pfam" id="PF09084"/>
    </source>
</evidence>
<keyword evidence="3" id="KW-0813">Transport</keyword>
<evidence type="ECO:0000256" key="5">
    <source>
        <dbReference type="ARBA" id="ARBA00055538"/>
    </source>
</evidence>
<dbReference type="KEGG" id="psuf:A1sIA56_05735"/>
<sequence length="326" mass="34661">MKKNIVISVIVGALVALGISAAPAQAAERTLNLDYANWNPLSLVIKDQGWLETDLKKIDTKVNWVYSAGSAAAIQNLNANAIQIGSSAGVAAYVARANGVAIKSVAVFSQPNWAALVVAKGSKITPSQLKGKKIAAQKGTDPYFFLLQVLTAKKLDPFKDVTIVNLAHADGKAALLRGDVDVWSGLDPITSQSVKVDGSKIIYENKALNTWGIISAREDFLKSNRDITVTVLKNYQKARAWIQANPDKAAQILATSAKIDLDVAKTVLNGRTKVNVPLVPGALQSGVLAAIQPILVNEAQVRSQSDATTALSTLYDTSFAFAALKK</sequence>
<comment type="similarity">
    <text evidence="2">Belongs to the bacterial solute-binding protein SsuA/TauA family.</text>
</comment>
<dbReference type="GO" id="GO:0042597">
    <property type="term" value="C:periplasmic space"/>
    <property type="evidence" value="ECO:0007669"/>
    <property type="project" value="UniProtKB-SubCell"/>
</dbReference>
<feature type="signal peptide" evidence="7">
    <location>
        <begin position="1"/>
        <end position="26"/>
    </location>
</feature>
<dbReference type="OrthoDB" id="7374754at2"/>
<keyword evidence="10" id="KW-1185">Reference proteome</keyword>
<keyword evidence="4 7" id="KW-0732">Signal</keyword>
<proteinExistence type="inferred from homology"/>
<dbReference type="GO" id="GO:0042626">
    <property type="term" value="F:ATPase-coupled transmembrane transporter activity"/>
    <property type="evidence" value="ECO:0007669"/>
    <property type="project" value="InterPro"/>
</dbReference>
<feature type="chain" id="PRO_5013190818" description="Putative aliphatic sulfonates-binding protein" evidence="7">
    <location>
        <begin position="27"/>
        <end position="326"/>
    </location>
</feature>
<comment type="function">
    <text evidence="5">Part of a binding-protein-dependent transport system for aliphatic sulfonates. Putative binding protein.</text>
</comment>
<evidence type="ECO:0000313" key="10">
    <source>
        <dbReference type="Proteomes" id="UP000217215"/>
    </source>
</evidence>
<dbReference type="Proteomes" id="UP000217215">
    <property type="component" value="Chromosome"/>
</dbReference>
<dbReference type="NCBIfam" id="TIGR01728">
    <property type="entry name" value="SsuA_fam"/>
    <property type="match status" value="1"/>
</dbReference>
<dbReference type="FunFam" id="3.40.190.10:FF:000050">
    <property type="entry name" value="Sulfonate ABC transporter substrate-binding protein"/>
    <property type="match status" value="1"/>
</dbReference>
<dbReference type="EMBL" id="CP016773">
    <property type="protein sequence ID" value="ASY16384.1"/>
    <property type="molecule type" value="Genomic_DNA"/>
</dbReference>
<dbReference type="PANTHER" id="PTHR30024:SF21">
    <property type="entry name" value="ABC TRANSPORTER SUBSTRATE-BINDING PROTEIN"/>
    <property type="match status" value="1"/>
</dbReference>
<dbReference type="InterPro" id="IPR010067">
    <property type="entry name" value="ABC_SsuA_sub-bd"/>
</dbReference>
<name>A0A249KHW7_9ACTN</name>
<dbReference type="GO" id="GO:0016020">
    <property type="term" value="C:membrane"/>
    <property type="evidence" value="ECO:0007669"/>
    <property type="project" value="InterPro"/>
</dbReference>
<evidence type="ECO:0000256" key="3">
    <source>
        <dbReference type="ARBA" id="ARBA00022448"/>
    </source>
</evidence>
<protein>
    <recommendedName>
        <fullName evidence="6">Putative aliphatic sulfonates-binding protein</fullName>
    </recommendedName>
</protein>
<dbReference type="RefSeq" id="WP_095673947.1">
    <property type="nucleotide sequence ID" value="NZ_CP016773.1"/>
</dbReference>
<reference evidence="9 10" key="1">
    <citation type="submission" date="2016-07" db="EMBL/GenBank/DDBJ databases">
        <title>High microdiversification within the ubiquitous acI lineage of Actinobacteria.</title>
        <authorList>
            <person name="Neuenschwander S.M."/>
            <person name="Salcher M."/>
            <person name="Ghai R."/>
            <person name="Pernthaler J."/>
        </authorList>
    </citation>
    <scope>NUCLEOTIDE SEQUENCE [LARGE SCALE GENOMIC DNA]</scope>
    <source>
        <strain evidence="9">MMS-IA-56</strain>
    </source>
</reference>
<evidence type="ECO:0000313" key="9">
    <source>
        <dbReference type="EMBL" id="ASY16384.1"/>
    </source>
</evidence>
<evidence type="ECO:0000256" key="4">
    <source>
        <dbReference type="ARBA" id="ARBA00022729"/>
    </source>
</evidence>
<organism evidence="9 10">
    <name type="scientific">Candidatus Planktophila sulfonica</name>
    <dbReference type="NCBI Taxonomy" id="1884904"/>
    <lineage>
        <taxon>Bacteria</taxon>
        <taxon>Bacillati</taxon>
        <taxon>Actinomycetota</taxon>
        <taxon>Actinomycetes</taxon>
        <taxon>Candidatus Nanopelagicales</taxon>
        <taxon>Candidatus Nanopelagicaceae</taxon>
        <taxon>Candidatus Planktophila</taxon>
    </lineage>
</organism>
<evidence type="ECO:0000256" key="2">
    <source>
        <dbReference type="ARBA" id="ARBA00010742"/>
    </source>
</evidence>
<comment type="subcellular location">
    <subcellularLocation>
        <location evidence="1">Periplasm</location>
    </subcellularLocation>
</comment>
<dbReference type="Pfam" id="PF09084">
    <property type="entry name" value="NMT1"/>
    <property type="match status" value="1"/>
</dbReference>
<dbReference type="AlphaFoldDB" id="A0A249KHW7"/>
<evidence type="ECO:0000256" key="6">
    <source>
        <dbReference type="ARBA" id="ARBA00070228"/>
    </source>
</evidence>
<accession>A0A249KHW7</accession>